<dbReference type="GO" id="GO:0015288">
    <property type="term" value="F:porin activity"/>
    <property type="evidence" value="ECO:0007669"/>
    <property type="project" value="TreeGrafter"/>
</dbReference>
<evidence type="ECO:0000313" key="4">
    <source>
        <dbReference type="EMBL" id="MDP9974082.1"/>
    </source>
</evidence>
<dbReference type="EMBL" id="JAUSRV010000015">
    <property type="protein sequence ID" value="MDP9974082.1"/>
    <property type="molecule type" value="Genomic_DNA"/>
</dbReference>
<organism evidence="4 5">
    <name type="scientific">Variovorax paradoxus</name>
    <dbReference type="NCBI Taxonomy" id="34073"/>
    <lineage>
        <taxon>Bacteria</taxon>
        <taxon>Pseudomonadati</taxon>
        <taxon>Pseudomonadota</taxon>
        <taxon>Betaproteobacteria</taxon>
        <taxon>Burkholderiales</taxon>
        <taxon>Comamonadaceae</taxon>
        <taxon>Variovorax</taxon>
    </lineage>
</organism>
<comment type="caution">
    <text evidence="4">The sequence shown here is derived from an EMBL/GenBank/DDBJ whole genome shotgun (WGS) entry which is preliminary data.</text>
</comment>
<dbReference type="PANTHER" id="PTHR34596">
    <property type="entry name" value="CHITOPORIN"/>
    <property type="match status" value="1"/>
</dbReference>
<dbReference type="InterPro" id="IPR023614">
    <property type="entry name" value="Porin_dom_sf"/>
</dbReference>
<gene>
    <name evidence="4" type="ORF">J2W39_005345</name>
</gene>
<dbReference type="RefSeq" id="WP_307596210.1">
    <property type="nucleotide sequence ID" value="NZ_CAXUTJ020000001.1"/>
</dbReference>
<dbReference type="InterPro" id="IPR005318">
    <property type="entry name" value="OM_porin_bac"/>
</dbReference>
<dbReference type="PANTHER" id="PTHR34596:SF2">
    <property type="entry name" value="CHITOPORIN"/>
    <property type="match status" value="1"/>
</dbReference>
<dbReference type="GO" id="GO:0016787">
    <property type="term" value="F:hydrolase activity"/>
    <property type="evidence" value="ECO:0007669"/>
    <property type="project" value="UniProtKB-KW"/>
</dbReference>
<dbReference type="GO" id="GO:0016020">
    <property type="term" value="C:membrane"/>
    <property type="evidence" value="ECO:0007669"/>
    <property type="project" value="InterPro"/>
</dbReference>
<proteinExistence type="inferred from homology"/>
<reference evidence="4" key="1">
    <citation type="submission" date="2023-07" db="EMBL/GenBank/DDBJ databases">
        <title>Sorghum-associated microbial communities from plants grown in Nebraska, USA.</title>
        <authorList>
            <person name="Schachtman D."/>
        </authorList>
    </citation>
    <scope>NUCLEOTIDE SEQUENCE</scope>
    <source>
        <strain evidence="4">DS3315</strain>
    </source>
</reference>
<evidence type="ECO:0000313" key="5">
    <source>
        <dbReference type="Proteomes" id="UP001224845"/>
    </source>
</evidence>
<keyword evidence="3" id="KW-0732">Signal</keyword>
<accession>A0AAW8EML5</accession>
<evidence type="ECO:0000256" key="3">
    <source>
        <dbReference type="ARBA" id="ARBA00022729"/>
    </source>
</evidence>
<dbReference type="Pfam" id="PF03573">
    <property type="entry name" value="OprD"/>
    <property type="match status" value="1"/>
</dbReference>
<keyword evidence="4" id="KW-0378">Hydrolase</keyword>
<dbReference type="EC" id="3.4.21.-" evidence="4"/>
<sequence>MIRTQSAFPAARPAPCRRFPRAGRRCWGAALMMLGGAAAGAEAPVAEATGGFVEDTRWSLLNRTVLERRDYLDGGRSNGGRNAVLPKARRSDYAQEWGYGLMGSVESGFTRGVVGFGADAHAYFAHKLSGDDLRVGKVRMLPVDRQGYAQDGIARGGAALKVRISSTVLKVGEQRAKAPIFSSSDTRLLPETMRGWLLTSHEIDKLTLQAGHFTGSADRNARGTANPLVVNYLDPKSPRGDAFDFAGATWKAAPALSLSAYLGRLKDTWRTGYLGASYAVPLGAKRALAFDLQLYHSKDTGRALAGPIDNTTASLMATYRHGPHRMGVGWQKVDGDTPFDYLTRGAIWLGNAAQLSDFNAPHEQSWQLRYEVDAASWGAPGLAMGAAYIRGSGIDGSRVPARGGYAWLGYGKDGRHWERDLWLRYTVQAGSAKGLALLLRYGEHRSNKAQAELDARQIRVAVEYPIGS</sequence>
<evidence type="ECO:0000256" key="2">
    <source>
        <dbReference type="ARBA" id="ARBA00022448"/>
    </source>
</evidence>
<dbReference type="Gene3D" id="2.40.160.10">
    <property type="entry name" value="Porin"/>
    <property type="match status" value="1"/>
</dbReference>
<comment type="similarity">
    <text evidence="1">Belongs to the outer membrane porin (Opr) (TC 1.B.25) family.</text>
</comment>
<dbReference type="AlphaFoldDB" id="A0AAW8EML5"/>
<evidence type="ECO:0000256" key="1">
    <source>
        <dbReference type="ARBA" id="ARBA00009075"/>
    </source>
</evidence>
<dbReference type="Proteomes" id="UP001224845">
    <property type="component" value="Unassembled WGS sequence"/>
</dbReference>
<name>A0AAW8EML5_VARPD</name>
<keyword evidence="2" id="KW-0813">Transport</keyword>
<protein>
    <submittedName>
        <fullName evidence="4">Imipenem/basic amino acid-specific outer membrane pore</fullName>
        <ecNumber evidence="4">3.4.21.-</ecNumber>
    </submittedName>
</protein>